<feature type="compositionally biased region" description="Polar residues" evidence="1">
    <location>
        <begin position="39"/>
        <end position="74"/>
    </location>
</feature>
<gene>
    <name evidence="4" type="ORF">J2Z37_004219</name>
</gene>
<organism evidence="4 5">
    <name type="scientific">Ammoniphilus resinae</name>
    <dbReference type="NCBI Taxonomy" id="861532"/>
    <lineage>
        <taxon>Bacteria</taxon>
        <taxon>Bacillati</taxon>
        <taxon>Bacillota</taxon>
        <taxon>Bacilli</taxon>
        <taxon>Bacillales</taxon>
        <taxon>Paenibacillaceae</taxon>
        <taxon>Aneurinibacillus group</taxon>
        <taxon>Ammoniphilus</taxon>
    </lineage>
</organism>
<evidence type="ECO:0000313" key="5">
    <source>
        <dbReference type="Proteomes" id="UP001519343"/>
    </source>
</evidence>
<accession>A0ABS4GVB0</accession>
<sequence length="146" mass="15420">MLKKLLALVVAFAFVFAPGALVGIDDHADAKRGYKSGVKSFNQTPTKPPATTNSNSTINKQQAPTSNTMKSPNTAANASKGGFMKGLLYGGLAGLLLGGLFGNMGALGAILGLLINALAIAFVVMLIVRAFTYFRDQKREKDKKAW</sequence>
<comment type="caution">
    <text evidence="4">The sequence shown here is derived from an EMBL/GenBank/DDBJ whole genome shotgun (WGS) entry which is preliminary data.</text>
</comment>
<dbReference type="PANTHER" id="PTHR41542:SF1">
    <property type="entry name" value="BLL5807 PROTEIN"/>
    <property type="match status" value="1"/>
</dbReference>
<dbReference type="EMBL" id="JAGGKT010000017">
    <property type="protein sequence ID" value="MBP1934200.1"/>
    <property type="molecule type" value="Genomic_DNA"/>
</dbReference>
<dbReference type="PANTHER" id="PTHR41542">
    <property type="entry name" value="BLL5807 PROTEIN"/>
    <property type="match status" value="1"/>
</dbReference>
<evidence type="ECO:0000313" key="4">
    <source>
        <dbReference type="EMBL" id="MBP1934200.1"/>
    </source>
</evidence>
<keyword evidence="3" id="KW-0732">Signal</keyword>
<dbReference type="RefSeq" id="WP_209812201.1">
    <property type="nucleotide sequence ID" value="NZ_JAGGKT010000017.1"/>
</dbReference>
<evidence type="ECO:0000256" key="2">
    <source>
        <dbReference type="SAM" id="Phobius"/>
    </source>
</evidence>
<keyword evidence="5" id="KW-1185">Reference proteome</keyword>
<evidence type="ECO:0000256" key="3">
    <source>
        <dbReference type="SAM" id="SignalP"/>
    </source>
</evidence>
<reference evidence="4 5" key="1">
    <citation type="submission" date="2021-03" db="EMBL/GenBank/DDBJ databases">
        <title>Genomic Encyclopedia of Type Strains, Phase IV (KMG-IV): sequencing the most valuable type-strain genomes for metagenomic binning, comparative biology and taxonomic classification.</title>
        <authorList>
            <person name="Goeker M."/>
        </authorList>
    </citation>
    <scope>NUCLEOTIDE SEQUENCE [LARGE SCALE GENOMIC DNA]</scope>
    <source>
        <strain evidence="4 5">DSM 24738</strain>
    </source>
</reference>
<protein>
    <submittedName>
        <fullName evidence="4">Lipid-binding transport protein (Tim44 family)</fullName>
    </submittedName>
</protein>
<name>A0ABS4GVB0_9BACL</name>
<proteinExistence type="predicted"/>
<dbReference type="Proteomes" id="UP001519343">
    <property type="component" value="Unassembled WGS sequence"/>
</dbReference>
<evidence type="ECO:0000256" key="1">
    <source>
        <dbReference type="SAM" id="MobiDB-lite"/>
    </source>
</evidence>
<feature type="signal peptide" evidence="3">
    <location>
        <begin position="1"/>
        <end position="22"/>
    </location>
</feature>
<keyword evidence="2" id="KW-0472">Membrane</keyword>
<feature type="region of interest" description="Disordered" evidence="1">
    <location>
        <begin position="37"/>
        <end position="74"/>
    </location>
</feature>
<keyword evidence="2" id="KW-0812">Transmembrane</keyword>
<feature type="transmembrane region" description="Helical" evidence="2">
    <location>
        <begin position="106"/>
        <end position="134"/>
    </location>
</feature>
<keyword evidence="2" id="KW-1133">Transmembrane helix</keyword>
<feature type="chain" id="PRO_5045481546" evidence="3">
    <location>
        <begin position="23"/>
        <end position="146"/>
    </location>
</feature>